<proteinExistence type="predicted"/>
<evidence type="ECO:0000256" key="1">
    <source>
        <dbReference type="SAM" id="Phobius"/>
    </source>
</evidence>
<keyword evidence="1" id="KW-1133">Transmembrane helix</keyword>
<evidence type="ECO:0000313" key="2">
    <source>
        <dbReference type="EMBL" id="CAF1015867.1"/>
    </source>
</evidence>
<gene>
    <name evidence="2" type="ORF">VCS650_LOCUS15520</name>
</gene>
<dbReference type="AlphaFoldDB" id="A0A814HVD4"/>
<feature type="transmembrane region" description="Helical" evidence="1">
    <location>
        <begin position="12"/>
        <end position="30"/>
    </location>
</feature>
<accession>A0A814HVD4</accession>
<name>A0A814HVD4_9BILA</name>
<dbReference type="EMBL" id="CAJNON010000135">
    <property type="protein sequence ID" value="CAF1015867.1"/>
    <property type="molecule type" value="Genomic_DNA"/>
</dbReference>
<dbReference type="OrthoDB" id="204305at2759"/>
<keyword evidence="1" id="KW-0812">Transmembrane</keyword>
<protein>
    <submittedName>
        <fullName evidence="2">Uncharacterized protein</fullName>
    </submittedName>
</protein>
<dbReference type="Proteomes" id="UP000663891">
    <property type="component" value="Unassembled WGS sequence"/>
</dbReference>
<reference evidence="2" key="1">
    <citation type="submission" date="2021-02" db="EMBL/GenBank/DDBJ databases">
        <authorList>
            <person name="Nowell W R."/>
        </authorList>
    </citation>
    <scope>NUCLEOTIDE SEQUENCE</scope>
</reference>
<sequence>MKQTSSIISRQNIFIFVITILLFIFPVVQWSRNETSRINKASFASSYSSSYVVNKSEILSYRRSSCTCTRPLPKSNSNLLIIDESSSSLCSHYSTLRGSHQRIVSISMYGQGDNAMFTLNTSVNLLHELVSDIKKRYPNWILRIYHDLTIKNDVICSIECTYNNVDFCNTTSLSNLGNLNSYIPPKIWRFLPVGDELVDIMISRDLDSPITQRELDAVNEWILSGKAWHSMRDNPMHFVVMLGGMWGFRPALNRTMGNYVLQKILNRSLIINFGGRGDQGFLSEHVWPHIQDHIIVHDSFLCTEPYGKNSRPWPTRRQHPSNNTYCFVGCTRPCCDPTKYPFNECPKACRPQNHTDWTMC</sequence>
<evidence type="ECO:0000313" key="3">
    <source>
        <dbReference type="Proteomes" id="UP000663891"/>
    </source>
</evidence>
<comment type="caution">
    <text evidence="2">The sequence shown here is derived from an EMBL/GenBank/DDBJ whole genome shotgun (WGS) entry which is preliminary data.</text>
</comment>
<organism evidence="2 3">
    <name type="scientific">Adineta steineri</name>
    <dbReference type="NCBI Taxonomy" id="433720"/>
    <lineage>
        <taxon>Eukaryota</taxon>
        <taxon>Metazoa</taxon>
        <taxon>Spiralia</taxon>
        <taxon>Gnathifera</taxon>
        <taxon>Rotifera</taxon>
        <taxon>Eurotatoria</taxon>
        <taxon>Bdelloidea</taxon>
        <taxon>Adinetida</taxon>
        <taxon>Adinetidae</taxon>
        <taxon>Adineta</taxon>
    </lineage>
</organism>
<keyword evidence="1" id="KW-0472">Membrane</keyword>